<organism evidence="5 6">
    <name type="scientific">Momordica charantia</name>
    <name type="common">Bitter gourd</name>
    <name type="synonym">Balsam pear</name>
    <dbReference type="NCBI Taxonomy" id="3673"/>
    <lineage>
        <taxon>Eukaryota</taxon>
        <taxon>Viridiplantae</taxon>
        <taxon>Streptophyta</taxon>
        <taxon>Embryophyta</taxon>
        <taxon>Tracheophyta</taxon>
        <taxon>Spermatophyta</taxon>
        <taxon>Magnoliopsida</taxon>
        <taxon>eudicotyledons</taxon>
        <taxon>Gunneridae</taxon>
        <taxon>Pentapetalae</taxon>
        <taxon>rosids</taxon>
        <taxon>fabids</taxon>
        <taxon>Cucurbitales</taxon>
        <taxon>Cucurbitaceae</taxon>
        <taxon>Momordiceae</taxon>
        <taxon>Momordica</taxon>
    </lineage>
</organism>
<name>A0A6J1DH74_MOMCH</name>
<keyword evidence="2" id="KW-0408">Iron</keyword>
<evidence type="ECO:0000256" key="2">
    <source>
        <dbReference type="ARBA" id="ARBA00023004"/>
    </source>
</evidence>
<sequence length="316" mass="35522">MGVVSVVCHEVPMDKGTSESSHSIGCFQLVNHGIPVELIGSVSAAAATGVFGVSPENKAAVARSPEKAYGFEECWHGEDESELSEEFVWSRDERLKMEMEAISPFGYSNFSKKMEALTEVTEKVGEKMLEIFRESCGKLEFAEKEGHGSVWCVYKQKERVDWDNEEWENCLKHDVIRMLIRGNDFSHAFSFHFCHGSSSLFHVYSKRGWVSFVPDQSAIVVTVGDLIQAWSGGQHKHVIGRPIYRDHKKEENNGNSNNINNGISLAFFFSPNSTFSSSSSIAPQPPIEIKTLSLAHQALFALFFTLLYKFLFYILK</sequence>
<feature type="transmembrane region" description="Helical" evidence="3">
    <location>
        <begin position="294"/>
        <end position="315"/>
    </location>
</feature>
<dbReference type="AlphaFoldDB" id="A0A6J1DH74"/>
<reference evidence="6" key="1">
    <citation type="submission" date="2025-08" db="UniProtKB">
        <authorList>
            <consortium name="RefSeq"/>
        </authorList>
    </citation>
    <scope>IDENTIFICATION</scope>
    <source>
        <strain evidence="6">OHB3-1</strain>
    </source>
</reference>
<evidence type="ECO:0000313" key="5">
    <source>
        <dbReference type="Proteomes" id="UP000504603"/>
    </source>
</evidence>
<gene>
    <name evidence="6" type="primary">LOC111021057</name>
</gene>
<feature type="domain" description="Non-haem dioxygenase N-terminal" evidence="4">
    <location>
        <begin position="20"/>
        <end position="74"/>
    </location>
</feature>
<dbReference type="KEGG" id="mcha:111021057"/>
<dbReference type="PANTHER" id="PTHR34945:SF8">
    <property type="entry name" value="DOWNSTREAM TARGET OF AGL15-4"/>
    <property type="match status" value="1"/>
</dbReference>
<dbReference type="OrthoDB" id="1928184at2759"/>
<dbReference type="InterPro" id="IPR026992">
    <property type="entry name" value="DIOX_N"/>
</dbReference>
<proteinExistence type="predicted"/>
<keyword evidence="1" id="KW-0479">Metal-binding</keyword>
<evidence type="ECO:0000259" key="4">
    <source>
        <dbReference type="Pfam" id="PF14226"/>
    </source>
</evidence>
<accession>A0A6J1DH74</accession>
<evidence type="ECO:0000313" key="6">
    <source>
        <dbReference type="RefSeq" id="XP_022153585.1"/>
    </source>
</evidence>
<dbReference type="Pfam" id="PF14226">
    <property type="entry name" value="DIOX_N"/>
    <property type="match status" value="1"/>
</dbReference>
<dbReference type="InterPro" id="IPR027443">
    <property type="entry name" value="IPNS-like_sf"/>
</dbReference>
<dbReference type="PANTHER" id="PTHR34945">
    <property type="entry name" value="2-OXOGLUTARATE (2OG) AND FE(II)-DEPENDENT OXYGENASE SUPERFAMILY PROTEIN"/>
    <property type="match status" value="1"/>
</dbReference>
<dbReference type="GeneID" id="111021057"/>
<dbReference type="RefSeq" id="XP_022153585.1">
    <property type="nucleotide sequence ID" value="XM_022297893.1"/>
</dbReference>
<protein>
    <submittedName>
        <fullName evidence="6">Gibberellin 2-beta-dioxygenase 8</fullName>
    </submittedName>
</protein>
<dbReference type="Proteomes" id="UP000504603">
    <property type="component" value="Unplaced"/>
</dbReference>
<dbReference type="Gene3D" id="2.60.120.330">
    <property type="entry name" value="B-lactam Antibiotic, Isopenicillin N Synthase, Chain"/>
    <property type="match status" value="1"/>
</dbReference>
<evidence type="ECO:0000256" key="3">
    <source>
        <dbReference type="SAM" id="Phobius"/>
    </source>
</evidence>
<keyword evidence="5" id="KW-1185">Reference proteome</keyword>
<dbReference type="SUPFAM" id="SSF51197">
    <property type="entry name" value="Clavaminate synthase-like"/>
    <property type="match status" value="1"/>
</dbReference>
<keyword evidence="3" id="KW-0812">Transmembrane</keyword>
<evidence type="ECO:0000256" key="1">
    <source>
        <dbReference type="ARBA" id="ARBA00022723"/>
    </source>
</evidence>
<dbReference type="GO" id="GO:0046872">
    <property type="term" value="F:metal ion binding"/>
    <property type="evidence" value="ECO:0007669"/>
    <property type="project" value="UniProtKB-KW"/>
</dbReference>
<keyword evidence="3" id="KW-0472">Membrane</keyword>
<keyword evidence="3" id="KW-1133">Transmembrane helix</keyword>